<dbReference type="GO" id="GO:0005524">
    <property type="term" value="F:ATP binding"/>
    <property type="evidence" value="ECO:0007669"/>
    <property type="project" value="UniProtKB-KW"/>
</dbReference>
<evidence type="ECO:0000259" key="13">
    <source>
        <dbReference type="PROSITE" id="PS51194"/>
    </source>
</evidence>
<gene>
    <name evidence="15" type="ORF">A4S15_08940</name>
</gene>
<evidence type="ECO:0000256" key="2">
    <source>
        <dbReference type="ARBA" id="ARBA00022490"/>
    </source>
</evidence>
<dbReference type="Proteomes" id="UP000192872">
    <property type="component" value="Unassembled WGS sequence"/>
</dbReference>
<dbReference type="FunFam" id="3.40.50.300:FF:000108">
    <property type="entry name" value="ATP-dependent RNA helicase RhlE"/>
    <property type="match status" value="1"/>
</dbReference>
<dbReference type="RefSeq" id="WP_376800454.1">
    <property type="nucleotide sequence ID" value="NZ_DBNB01000017.1"/>
</dbReference>
<evidence type="ECO:0000313" key="15">
    <source>
        <dbReference type="EMBL" id="OQW51963.1"/>
    </source>
</evidence>
<evidence type="ECO:0000259" key="14">
    <source>
        <dbReference type="PROSITE" id="PS51195"/>
    </source>
</evidence>
<dbReference type="Gene3D" id="3.40.50.300">
    <property type="entry name" value="P-loop containing nucleotide triphosphate hydrolases"/>
    <property type="match status" value="2"/>
</dbReference>
<dbReference type="InterPro" id="IPR001650">
    <property type="entry name" value="Helicase_C-like"/>
</dbReference>
<dbReference type="GO" id="GO:0005829">
    <property type="term" value="C:cytosol"/>
    <property type="evidence" value="ECO:0007669"/>
    <property type="project" value="TreeGrafter"/>
</dbReference>
<dbReference type="GO" id="GO:0003676">
    <property type="term" value="F:nucleic acid binding"/>
    <property type="evidence" value="ECO:0007669"/>
    <property type="project" value="InterPro"/>
</dbReference>
<dbReference type="PROSITE" id="PS51192">
    <property type="entry name" value="HELICASE_ATP_BIND_1"/>
    <property type="match status" value="1"/>
</dbReference>
<dbReference type="PROSITE" id="PS51195">
    <property type="entry name" value="Q_MOTIF"/>
    <property type="match status" value="1"/>
</dbReference>
<dbReference type="SMART" id="SM00490">
    <property type="entry name" value="HELICc"/>
    <property type="match status" value="1"/>
</dbReference>
<feature type="short sequence motif" description="Q motif" evidence="10">
    <location>
        <begin position="2"/>
        <end position="30"/>
    </location>
</feature>
<evidence type="ECO:0000313" key="16">
    <source>
        <dbReference type="Proteomes" id="UP000192872"/>
    </source>
</evidence>
<sequence length="563" mass="61723">MTQFSDFGLAAPLEKALASEGYVTPTPIQVQAIPLVMEGGDLLGIAQTGTGKTAAFALPLLHRLANNPRPRIPRSCRALILSPTRELAGQIAESCKTYGRHLRLSINVVFGGVSLYSQEKAMAHGVDIVVATPGRLLDLIDRRALTIKDIEVLVLDEADQMLDLGFIHALRRIVNLVPKQRQSLFFSATMPKSIAELASAFLTNPKRVEVAPVATTAERVDQHVVFVSGGRKQALLVELLKDPAITRTLVFTRTKHGADKVVKSLEKSNINAAAIHGNKNQNQRERALSDFKTGRCRVLVATDIAARGIDIDAVSHVFNYELPHVPEQYVHRIGRTARAGAAGIAISFCNGEERPLLRGIEKLIRQQVTVMPMPPGFDGGREEIVEEAPRKSPGRPFGGRPQGRPGFGRPGGERRFGEGRPQGGRHVDHRGGEGSSPEDRQRDERSSEERIRHSGRDQETRPRDARAPTPWSPDLHRGEGHAAKPRRPEYRPREQGAPDPRRGEQASDHRPAGERGAEPRPHGHRPRTARPHGERAGGERAAGGERVGWLDKSGTAKRPRPAR</sequence>
<dbReference type="PANTHER" id="PTHR47959:SF13">
    <property type="entry name" value="ATP-DEPENDENT RNA HELICASE RHLE"/>
    <property type="match status" value="1"/>
</dbReference>
<dbReference type="GO" id="GO:0009266">
    <property type="term" value="P:response to temperature stimulus"/>
    <property type="evidence" value="ECO:0007669"/>
    <property type="project" value="UniProtKB-ARBA"/>
</dbReference>
<evidence type="ECO:0000256" key="10">
    <source>
        <dbReference type="PROSITE-ProRule" id="PRU00552"/>
    </source>
</evidence>
<dbReference type="EC" id="3.6.4.13" evidence="1"/>
<dbReference type="AlphaFoldDB" id="A0A1W9HWZ6"/>
<evidence type="ECO:0000256" key="11">
    <source>
        <dbReference type="SAM" id="MobiDB-lite"/>
    </source>
</evidence>
<dbReference type="SMART" id="SM00487">
    <property type="entry name" value="DEXDc"/>
    <property type="match status" value="1"/>
</dbReference>
<dbReference type="CDD" id="cd00268">
    <property type="entry name" value="DEADc"/>
    <property type="match status" value="1"/>
</dbReference>
<dbReference type="SUPFAM" id="SSF52540">
    <property type="entry name" value="P-loop containing nucleoside triphosphate hydrolases"/>
    <property type="match status" value="1"/>
</dbReference>
<comment type="caution">
    <text evidence="15">The sequence shown here is derived from an EMBL/GenBank/DDBJ whole genome shotgun (WGS) entry which is preliminary data.</text>
</comment>
<feature type="domain" description="Helicase ATP-binding" evidence="12">
    <location>
        <begin position="33"/>
        <end position="208"/>
    </location>
</feature>
<evidence type="ECO:0000256" key="9">
    <source>
        <dbReference type="ARBA" id="ARBA00074363"/>
    </source>
</evidence>
<evidence type="ECO:0000256" key="4">
    <source>
        <dbReference type="ARBA" id="ARBA00022801"/>
    </source>
</evidence>
<evidence type="ECO:0000256" key="5">
    <source>
        <dbReference type="ARBA" id="ARBA00022806"/>
    </source>
</evidence>
<evidence type="ECO:0000256" key="3">
    <source>
        <dbReference type="ARBA" id="ARBA00022741"/>
    </source>
</evidence>
<keyword evidence="4" id="KW-0378">Hydrolase</keyword>
<evidence type="ECO:0000256" key="1">
    <source>
        <dbReference type="ARBA" id="ARBA00012552"/>
    </source>
</evidence>
<dbReference type="STRING" id="1827387.A4S15_08940"/>
<organism evidence="15 16">
    <name type="scientific">Candidatus Raskinella chloraquaticus</name>
    <dbReference type="NCBI Taxonomy" id="1951219"/>
    <lineage>
        <taxon>Bacteria</taxon>
        <taxon>Pseudomonadati</taxon>
        <taxon>Pseudomonadota</taxon>
        <taxon>Alphaproteobacteria</taxon>
        <taxon>Hyphomicrobiales</taxon>
        <taxon>Phreatobacteraceae</taxon>
        <taxon>Candidatus Raskinella</taxon>
    </lineage>
</organism>
<keyword evidence="6" id="KW-0067">ATP-binding</keyword>
<dbReference type="CDD" id="cd18787">
    <property type="entry name" value="SF2_C_DEAD"/>
    <property type="match status" value="1"/>
</dbReference>
<dbReference type="GO" id="GO:0042255">
    <property type="term" value="P:ribosome assembly"/>
    <property type="evidence" value="ECO:0007669"/>
    <property type="project" value="UniProtKB-ARBA"/>
</dbReference>
<evidence type="ECO:0000259" key="12">
    <source>
        <dbReference type="PROSITE" id="PS51192"/>
    </source>
</evidence>
<evidence type="ECO:0000256" key="8">
    <source>
        <dbReference type="ARBA" id="ARBA00047984"/>
    </source>
</evidence>
<feature type="compositionally biased region" description="Basic and acidic residues" evidence="11">
    <location>
        <begin position="474"/>
        <end position="521"/>
    </location>
</feature>
<dbReference type="InterPro" id="IPR014001">
    <property type="entry name" value="Helicase_ATP-bd"/>
</dbReference>
<reference evidence="15 16" key="1">
    <citation type="journal article" date="2017" name="Water Res.">
        <title>Comammox in drinking water systems.</title>
        <authorList>
            <person name="Wang Y."/>
            <person name="Ma L."/>
            <person name="Mao Y."/>
            <person name="Jiang X."/>
            <person name="Xia Y."/>
            <person name="Yu K."/>
            <person name="Li B."/>
            <person name="Zhang T."/>
        </authorList>
    </citation>
    <scope>NUCLEOTIDE SEQUENCE [LARGE SCALE GENOMIC DNA]</scope>
    <source>
        <strain evidence="15">SG_bin8</strain>
    </source>
</reference>
<comment type="similarity">
    <text evidence="7">Belongs to the DEAD box helicase family.</text>
</comment>
<dbReference type="InterPro" id="IPR027417">
    <property type="entry name" value="P-loop_NTPase"/>
</dbReference>
<accession>A0A1W9HWZ6</accession>
<dbReference type="GO" id="GO:0003724">
    <property type="term" value="F:RNA helicase activity"/>
    <property type="evidence" value="ECO:0007669"/>
    <property type="project" value="UniProtKB-EC"/>
</dbReference>
<evidence type="ECO:0000256" key="6">
    <source>
        <dbReference type="ARBA" id="ARBA00022840"/>
    </source>
</evidence>
<feature type="compositionally biased region" description="Gly residues" evidence="11">
    <location>
        <begin position="396"/>
        <end position="410"/>
    </location>
</feature>
<feature type="domain" description="DEAD-box RNA helicase Q" evidence="14">
    <location>
        <begin position="2"/>
        <end position="30"/>
    </location>
</feature>
<keyword evidence="3" id="KW-0547">Nucleotide-binding</keyword>
<dbReference type="InterPro" id="IPR014014">
    <property type="entry name" value="RNA_helicase_DEAD_Q_motif"/>
</dbReference>
<dbReference type="InterPro" id="IPR044742">
    <property type="entry name" value="DEAD/DEAH_RhlB"/>
</dbReference>
<feature type="domain" description="Helicase C-terminal" evidence="13">
    <location>
        <begin position="231"/>
        <end position="381"/>
    </location>
</feature>
<dbReference type="InterPro" id="IPR011545">
    <property type="entry name" value="DEAD/DEAH_box_helicase_dom"/>
</dbReference>
<feature type="region of interest" description="Disordered" evidence="11">
    <location>
        <begin position="387"/>
        <end position="563"/>
    </location>
</feature>
<evidence type="ECO:0000256" key="7">
    <source>
        <dbReference type="ARBA" id="ARBA00038437"/>
    </source>
</evidence>
<feature type="compositionally biased region" description="Basic and acidic residues" evidence="11">
    <location>
        <begin position="425"/>
        <end position="466"/>
    </location>
</feature>
<name>A0A1W9HWZ6_9HYPH</name>
<protein>
    <recommendedName>
        <fullName evidence="9">DEAD-box ATP-dependent RNA helicase RhpA</fullName>
        <ecNumber evidence="1">3.6.4.13</ecNumber>
    </recommendedName>
</protein>
<dbReference type="PANTHER" id="PTHR47959">
    <property type="entry name" value="ATP-DEPENDENT RNA HELICASE RHLE-RELATED"/>
    <property type="match status" value="1"/>
</dbReference>
<dbReference type="Pfam" id="PF00271">
    <property type="entry name" value="Helicase_C"/>
    <property type="match status" value="1"/>
</dbReference>
<dbReference type="EMBL" id="LWDL01000016">
    <property type="protein sequence ID" value="OQW51963.1"/>
    <property type="molecule type" value="Genomic_DNA"/>
</dbReference>
<proteinExistence type="inferred from homology"/>
<dbReference type="Pfam" id="PF00270">
    <property type="entry name" value="DEAD"/>
    <property type="match status" value="1"/>
</dbReference>
<dbReference type="GO" id="GO:0016787">
    <property type="term" value="F:hydrolase activity"/>
    <property type="evidence" value="ECO:0007669"/>
    <property type="project" value="UniProtKB-KW"/>
</dbReference>
<dbReference type="InterPro" id="IPR050079">
    <property type="entry name" value="DEAD_box_RNA_helicase"/>
</dbReference>
<dbReference type="PROSITE" id="PS51194">
    <property type="entry name" value="HELICASE_CTER"/>
    <property type="match status" value="1"/>
</dbReference>
<keyword evidence="5 15" id="KW-0347">Helicase</keyword>
<comment type="catalytic activity">
    <reaction evidence="8">
        <text>ATP + H2O = ADP + phosphate + H(+)</text>
        <dbReference type="Rhea" id="RHEA:13065"/>
        <dbReference type="ChEBI" id="CHEBI:15377"/>
        <dbReference type="ChEBI" id="CHEBI:15378"/>
        <dbReference type="ChEBI" id="CHEBI:30616"/>
        <dbReference type="ChEBI" id="CHEBI:43474"/>
        <dbReference type="ChEBI" id="CHEBI:456216"/>
        <dbReference type="EC" id="3.6.4.13"/>
    </reaction>
</comment>
<keyword evidence="2" id="KW-0963">Cytoplasm</keyword>